<dbReference type="KEGG" id="vg:26517052"/>
<reference evidence="2 3" key="1">
    <citation type="journal article" date="2016" name="Arch. Virol.">
        <title>Genome sequence of a cluster A13 mycobacteriophage detected in Mycobacterium phlei over a half century ago.</title>
        <authorList>
            <person name="Marton S."/>
            <person name="Feher E."/>
            <person name="Horvath B."/>
            <person name="Haber K."/>
            <person name="Somogyi P."/>
            <person name="Minarovits J."/>
            <person name="Banyai K."/>
        </authorList>
    </citation>
    <scope>NUCLEOTIDE SEQUENCE [LARGE SCALE GENOMIC DNA]</scope>
</reference>
<feature type="domain" description="Glycine-rich" evidence="1">
    <location>
        <begin position="44"/>
        <end position="219"/>
    </location>
</feature>
<evidence type="ECO:0000313" key="3">
    <source>
        <dbReference type="Proteomes" id="UP000203948"/>
    </source>
</evidence>
<accession>A0A0N9BDM1</accession>
<evidence type="ECO:0000259" key="1">
    <source>
        <dbReference type="Pfam" id="PF21722"/>
    </source>
</evidence>
<evidence type="ECO:0000313" key="2">
    <source>
        <dbReference type="EMBL" id="ALA48118.1"/>
    </source>
</evidence>
<dbReference type="Proteomes" id="UP000203948">
    <property type="component" value="Segment"/>
</dbReference>
<protein>
    <recommendedName>
        <fullName evidence="1">Glycine-rich domain-containing protein</fullName>
    </recommendedName>
</protein>
<keyword evidence="3" id="KW-1185">Reference proteome</keyword>
<name>A0A0N9BDM1_9CAUD</name>
<dbReference type="Pfam" id="PF21722">
    <property type="entry name" value="Gly_rich_2"/>
    <property type="match status" value="1"/>
</dbReference>
<dbReference type="OrthoDB" id="19591at10239"/>
<sequence>MKIGSLDVDKFYVGSGEVDAIYLGSDLVWTAETFEEYTIFIGTPGAYSVPIPDGCRFIDIILIGGGGGGGASAASRGSGGYAGEWQSATLERGVDIPKAITAITGTVGAGGSGGSGSASSGGNGVPTTALVSGWWSGITAGGGAGGPGNSTARQQAGFDAGNHQYNGIWYVGGNGGPTTAGTGQPGYEPGGGGAGGSFAIFDWRGGGAGARGQAWFRFY</sequence>
<dbReference type="GeneID" id="26517052"/>
<dbReference type="EMBL" id="KT206225">
    <property type="protein sequence ID" value="ALA48118.1"/>
    <property type="molecule type" value="Genomic_DNA"/>
</dbReference>
<proteinExistence type="predicted"/>
<dbReference type="InterPro" id="IPR049304">
    <property type="entry name" value="Gly_rich_dom"/>
</dbReference>
<organism evidence="2 3">
    <name type="scientific">Mycobacterium phage Phlei</name>
    <dbReference type="NCBI Taxonomy" id="1690684"/>
    <lineage>
        <taxon>Viruses</taxon>
        <taxon>Duplodnaviria</taxon>
        <taxon>Heunggongvirae</taxon>
        <taxon>Uroviricota</taxon>
        <taxon>Caudoviricetes</taxon>
        <taxon>Phleivirus</taxon>
        <taxon>Phleivirus Phlei</taxon>
    </lineage>
</organism>
<dbReference type="RefSeq" id="YP_009187999.1">
    <property type="nucleotide sequence ID" value="NC_028662.1"/>
</dbReference>